<dbReference type="Pfam" id="PF12802">
    <property type="entry name" value="MarR_2"/>
    <property type="match status" value="1"/>
</dbReference>
<evidence type="ECO:0000313" key="6">
    <source>
        <dbReference type="Proteomes" id="UP000198601"/>
    </source>
</evidence>
<keyword evidence="3" id="KW-0804">Transcription</keyword>
<feature type="domain" description="HTH marR-type" evidence="4">
    <location>
        <begin position="8"/>
        <end position="143"/>
    </location>
</feature>
<dbReference type="PANTHER" id="PTHR42756:SF1">
    <property type="entry name" value="TRANSCRIPTIONAL REPRESSOR OF EMRAB OPERON"/>
    <property type="match status" value="1"/>
</dbReference>
<proteinExistence type="predicted"/>
<organism evidence="5 6">
    <name type="scientific">Paenibacillus tianmuensis</name>
    <dbReference type="NCBI Taxonomy" id="624147"/>
    <lineage>
        <taxon>Bacteria</taxon>
        <taxon>Bacillati</taxon>
        <taxon>Bacillota</taxon>
        <taxon>Bacilli</taxon>
        <taxon>Bacillales</taxon>
        <taxon>Paenibacillaceae</taxon>
        <taxon>Paenibacillus</taxon>
    </lineage>
</organism>
<evidence type="ECO:0000313" key="5">
    <source>
        <dbReference type="EMBL" id="SCW82872.1"/>
    </source>
</evidence>
<accession>A0A1G4TNG6</accession>
<sequence>MQGDRGEGHPLGRLILELRRLERNPRHYGGIGPLTPTEIHTIDAIGREEGILMSELAARLGITKGAASQMIGRLEAKALVRRTPHPGDSRSVIVSLEEQGKVAHKAHEELHRSFYNHLRSELGAEGIRTFEEGVEKFIAFLRK</sequence>
<protein>
    <submittedName>
        <fullName evidence="5">DNA-binding transcriptional regulator, MarR family</fullName>
    </submittedName>
</protein>
<name>A0A1G4TNG6_9BACL</name>
<gene>
    <name evidence="5" type="ORF">SAMN04487970_105920</name>
</gene>
<evidence type="ECO:0000256" key="2">
    <source>
        <dbReference type="ARBA" id="ARBA00023125"/>
    </source>
</evidence>
<dbReference type="SMART" id="SM00347">
    <property type="entry name" value="HTH_MARR"/>
    <property type="match status" value="1"/>
</dbReference>
<dbReference type="PANTHER" id="PTHR42756">
    <property type="entry name" value="TRANSCRIPTIONAL REGULATOR, MARR"/>
    <property type="match status" value="1"/>
</dbReference>
<dbReference type="AlphaFoldDB" id="A0A1G4TNG6"/>
<evidence type="ECO:0000259" key="4">
    <source>
        <dbReference type="PROSITE" id="PS50995"/>
    </source>
</evidence>
<dbReference type="SUPFAM" id="SSF46785">
    <property type="entry name" value="Winged helix' DNA-binding domain"/>
    <property type="match status" value="1"/>
</dbReference>
<reference evidence="6" key="1">
    <citation type="submission" date="2016-10" db="EMBL/GenBank/DDBJ databases">
        <authorList>
            <person name="Varghese N."/>
            <person name="Submissions S."/>
        </authorList>
    </citation>
    <scope>NUCLEOTIDE SEQUENCE [LARGE SCALE GENOMIC DNA]</scope>
    <source>
        <strain evidence="6">CGMCC 1.8946</strain>
    </source>
</reference>
<dbReference type="Proteomes" id="UP000198601">
    <property type="component" value="Unassembled WGS sequence"/>
</dbReference>
<dbReference type="GO" id="GO:0003700">
    <property type="term" value="F:DNA-binding transcription factor activity"/>
    <property type="evidence" value="ECO:0007669"/>
    <property type="project" value="InterPro"/>
</dbReference>
<dbReference type="PROSITE" id="PS50995">
    <property type="entry name" value="HTH_MARR_2"/>
    <property type="match status" value="1"/>
</dbReference>
<keyword evidence="1" id="KW-0805">Transcription regulation</keyword>
<dbReference type="InterPro" id="IPR000835">
    <property type="entry name" value="HTH_MarR-typ"/>
</dbReference>
<dbReference type="Gene3D" id="1.10.10.10">
    <property type="entry name" value="Winged helix-like DNA-binding domain superfamily/Winged helix DNA-binding domain"/>
    <property type="match status" value="1"/>
</dbReference>
<evidence type="ECO:0000256" key="1">
    <source>
        <dbReference type="ARBA" id="ARBA00023015"/>
    </source>
</evidence>
<dbReference type="InterPro" id="IPR036390">
    <property type="entry name" value="WH_DNA-bd_sf"/>
</dbReference>
<keyword evidence="6" id="KW-1185">Reference proteome</keyword>
<dbReference type="GO" id="GO:0003677">
    <property type="term" value="F:DNA binding"/>
    <property type="evidence" value="ECO:0007669"/>
    <property type="project" value="UniProtKB-KW"/>
</dbReference>
<keyword evidence="2 5" id="KW-0238">DNA-binding</keyword>
<dbReference type="EMBL" id="FMTT01000059">
    <property type="protein sequence ID" value="SCW82872.1"/>
    <property type="molecule type" value="Genomic_DNA"/>
</dbReference>
<dbReference type="InterPro" id="IPR036388">
    <property type="entry name" value="WH-like_DNA-bd_sf"/>
</dbReference>
<dbReference type="STRING" id="624147.SAMN04487970_105920"/>
<evidence type="ECO:0000256" key="3">
    <source>
        <dbReference type="ARBA" id="ARBA00023163"/>
    </source>
</evidence>